<name>A0A2K0T8R3_9HYPO</name>
<dbReference type="Proteomes" id="UP000236546">
    <property type="component" value="Unassembled WGS sequence"/>
</dbReference>
<dbReference type="PANTHER" id="PTHR11081:SF32">
    <property type="entry name" value="POST-TRANSCRIPTIONAL REGULATOR MKT1"/>
    <property type="match status" value="1"/>
</dbReference>
<feature type="domain" description="Post-transcriptional regulator MKT1 C-terminal" evidence="4">
    <location>
        <begin position="484"/>
        <end position="726"/>
    </location>
</feature>
<protein>
    <recommendedName>
        <fullName evidence="8">XPG domain-containing protein</fullName>
    </recommendedName>
</protein>
<dbReference type="InterPro" id="IPR037314">
    <property type="entry name" value="MKT1_H3TH"/>
</dbReference>
<dbReference type="GO" id="GO:0006417">
    <property type="term" value="P:regulation of translation"/>
    <property type="evidence" value="ECO:0007669"/>
    <property type="project" value="UniProtKB-KW"/>
</dbReference>
<evidence type="ECO:0000313" key="6">
    <source>
        <dbReference type="EMBL" id="PNP41909.1"/>
    </source>
</evidence>
<dbReference type="CDD" id="cd09902">
    <property type="entry name" value="H3TH_MKT1"/>
    <property type="match status" value="1"/>
</dbReference>
<dbReference type="GO" id="GO:0004518">
    <property type="term" value="F:nuclease activity"/>
    <property type="evidence" value="ECO:0007669"/>
    <property type="project" value="InterPro"/>
</dbReference>
<dbReference type="GO" id="GO:0003730">
    <property type="term" value="F:mRNA 3'-UTR binding"/>
    <property type="evidence" value="ECO:0007669"/>
    <property type="project" value="TreeGrafter"/>
</dbReference>
<proteinExistence type="inferred from homology"/>
<dbReference type="Pfam" id="PF12247">
    <property type="entry name" value="MKT1_N"/>
    <property type="match status" value="1"/>
</dbReference>
<dbReference type="Pfam" id="PF12246">
    <property type="entry name" value="MKT1_C"/>
    <property type="match status" value="1"/>
</dbReference>
<feature type="domain" description="Post-transcriptional regulator MKT1 N-terminal" evidence="5">
    <location>
        <begin position="314"/>
        <end position="402"/>
    </location>
</feature>
<dbReference type="PANTHER" id="PTHR11081">
    <property type="entry name" value="FLAP ENDONUCLEASE FAMILY MEMBER"/>
    <property type="match status" value="1"/>
</dbReference>
<sequence>MPYLVEDSWINGQASTYNISDLEDCTIAIDASYFLSLLLDNEPSRESLLPALGGLTGIHYHIHQHLDLWDKHRITPFFIFDGQSLVGQDEVTLTRARAANQRTDQAWVLYLQTEGRESVDVFKKNPEVFRLQNLYPLFQSILKERGLHFLVPPYNACAQLAYFEMIDSELCAGIMGPQELLLYPINESVIRNFDWDAGTVTAISKKRVMRALGVNESMFIDAMLMTGTSFLPTFPPLQDTSIYPAPFTIAEAVNILRTSDKAVVSACASFNDILQAKDPNWLDKYRKARMAVHHFIYIAESGEVTVHDFDQLTQDNHEYLGLQMPAELFHYLNTGLIGARILNGITHGQILVLPTLDGTASDEYKKLVTSQLLPIKEQALGLIIPRIHRGIGHKDITMKVWFDPNYSYTFNHRSTQPPPSQRVATWDVKEKDLRHFYPADFGSPVYLEVVALASPDFVAKTISKEKPIRGIDSTDMVVSVAIWRFLHLRGYIDDSHKLTNWGNALATTLLAINDASKTKPDVPGINEAALLAFELLRFGLLSGKYVQGAPGMPRRGTDDEKSSVVLISQCASLLKLRHDVCGYTGPLNKHLTGFRGLSTTVREADRDLIEAIVASMFMYGQSKRERADQLQISQKLPFSQEPDITLGIATFTFFEEYEHTDDEKEQNKRLTDFSAHYVPHAEAFVEDLRIALDFVRALNQGVQTLDAASLSPNEKSIWAKAQDYITARPFYGSATSDA</sequence>
<evidence type="ECO:0000313" key="7">
    <source>
        <dbReference type="Proteomes" id="UP000236546"/>
    </source>
</evidence>
<dbReference type="Gene3D" id="3.40.50.1010">
    <property type="entry name" value="5'-nuclease"/>
    <property type="match status" value="1"/>
</dbReference>
<dbReference type="SUPFAM" id="SSF88723">
    <property type="entry name" value="PIN domain-like"/>
    <property type="match status" value="1"/>
</dbReference>
<gene>
    <name evidence="6" type="ORF">TGAMA5MH_06087</name>
</gene>
<dbReference type="InterPro" id="IPR006085">
    <property type="entry name" value="XPG_DNA_repair_N"/>
</dbReference>
<evidence type="ECO:0000256" key="2">
    <source>
        <dbReference type="ARBA" id="ARBA00024023"/>
    </source>
</evidence>
<dbReference type="InterPro" id="IPR022039">
    <property type="entry name" value="MKT1_C"/>
</dbReference>
<dbReference type="InterPro" id="IPR022040">
    <property type="entry name" value="MKT1_N"/>
</dbReference>
<accession>A0A2K0T8R3</accession>
<evidence type="ECO:0000259" key="5">
    <source>
        <dbReference type="Pfam" id="PF12247"/>
    </source>
</evidence>
<dbReference type="InterPro" id="IPR006084">
    <property type="entry name" value="XPG/Rad2"/>
</dbReference>
<evidence type="ECO:0008006" key="8">
    <source>
        <dbReference type="Google" id="ProtNLM"/>
    </source>
</evidence>
<comment type="similarity">
    <text evidence="2">Belongs to the XPG/RAD2 endonuclease family.</text>
</comment>
<organism evidence="6 7">
    <name type="scientific">Trichoderma gamsii</name>
    <dbReference type="NCBI Taxonomy" id="398673"/>
    <lineage>
        <taxon>Eukaryota</taxon>
        <taxon>Fungi</taxon>
        <taxon>Dikarya</taxon>
        <taxon>Ascomycota</taxon>
        <taxon>Pezizomycotina</taxon>
        <taxon>Sordariomycetes</taxon>
        <taxon>Hypocreomycetidae</taxon>
        <taxon>Hypocreales</taxon>
        <taxon>Hypocreaceae</taxon>
        <taxon>Trichoderma</taxon>
    </lineage>
</organism>
<dbReference type="CDD" id="cd09858">
    <property type="entry name" value="PIN_MKT1"/>
    <property type="match status" value="1"/>
</dbReference>
<dbReference type="InterPro" id="IPR029060">
    <property type="entry name" value="PIN-like_dom_sf"/>
</dbReference>
<reference evidence="6 7" key="1">
    <citation type="submission" date="2017-02" db="EMBL/GenBank/DDBJ databases">
        <title>Genomes of Trichoderma spp. with biocontrol activity.</title>
        <authorList>
            <person name="Gardiner D."/>
            <person name="Kazan K."/>
            <person name="Vos C."/>
            <person name="Harvey P."/>
        </authorList>
    </citation>
    <scope>NUCLEOTIDE SEQUENCE [LARGE SCALE GENOMIC DNA]</scope>
    <source>
        <strain evidence="6 7">A5MH</strain>
    </source>
</reference>
<dbReference type="EMBL" id="MTYH01000052">
    <property type="protein sequence ID" value="PNP41909.1"/>
    <property type="molecule type" value="Genomic_DNA"/>
</dbReference>
<dbReference type="Pfam" id="PF00752">
    <property type="entry name" value="XPG_N"/>
    <property type="match status" value="1"/>
</dbReference>
<feature type="domain" description="XPG N-terminal" evidence="3">
    <location>
        <begin position="15"/>
        <end position="94"/>
    </location>
</feature>
<evidence type="ECO:0000259" key="3">
    <source>
        <dbReference type="Pfam" id="PF00752"/>
    </source>
</evidence>
<comment type="caution">
    <text evidence="6">The sequence shown here is derived from an EMBL/GenBank/DDBJ whole genome shotgun (WGS) entry which is preliminary data.</text>
</comment>
<dbReference type="AlphaFoldDB" id="A0A2K0T8R3"/>
<evidence type="ECO:0000256" key="1">
    <source>
        <dbReference type="ARBA" id="ARBA00022845"/>
    </source>
</evidence>
<keyword evidence="1" id="KW-0810">Translation regulation</keyword>
<evidence type="ECO:0000259" key="4">
    <source>
        <dbReference type="Pfam" id="PF12246"/>
    </source>
</evidence>
<dbReference type="OrthoDB" id="17262at2759"/>